<keyword evidence="2" id="KW-1185">Reference proteome</keyword>
<dbReference type="HOGENOM" id="CLU_1525063_0_0_1"/>
<dbReference type="KEGG" id="cci:CC1G_13749"/>
<name>D6RK77_COPC7</name>
<dbReference type="VEuPathDB" id="FungiDB:CC1G_13749"/>
<sequence>MSRSRIVTCKNGLQLWKGSPLGPAALSTTSTKLNLEKSIAAAMTSSVHQLPFTQAPSSALQSPFTQMPSSMGQYLFNQLPFTLAQTAASAHQHPFTQPPPFTQPHIRLPDPPLSQPVPLTSLVSVHPGQLSRGSPKAAISFDSTPSEIRDDIPVLYISKLSAILVVFRCIWSFCSL</sequence>
<organism evidence="1 2">
    <name type="scientific">Coprinopsis cinerea (strain Okayama-7 / 130 / ATCC MYA-4618 / FGSC 9003)</name>
    <name type="common">Inky cap fungus</name>
    <name type="synonym">Hormographiella aspergillata</name>
    <dbReference type="NCBI Taxonomy" id="240176"/>
    <lineage>
        <taxon>Eukaryota</taxon>
        <taxon>Fungi</taxon>
        <taxon>Dikarya</taxon>
        <taxon>Basidiomycota</taxon>
        <taxon>Agaricomycotina</taxon>
        <taxon>Agaricomycetes</taxon>
        <taxon>Agaricomycetidae</taxon>
        <taxon>Agaricales</taxon>
        <taxon>Agaricineae</taxon>
        <taxon>Psathyrellaceae</taxon>
        <taxon>Coprinopsis</taxon>
    </lineage>
</organism>
<evidence type="ECO:0000313" key="2">
    <source>
        <dbReference type="Proteomes" id="UP000001861"/>
    </source>
</evidence>
<dbReference type="EMBL" id="AACS02000001">
    <property type="protein sequence ID" value="EFI28723.1"/>
    <property type="molecule type" value="Genomic_DNA"/>
</dbReference>
<protein>
    <submittedName>
        <fullName evidence="1">Uncharacterized protein</fullName>
    </submittedName>
</protein>
<proteinExistence type="predicted"/>
<dbReference type="AlphaFoldDB" id="D6RK77"/>
<reference evidence="1 2" key="1">
    <citation type="journal article" date="2010" name="Proc. Natl. Acad. Sci. U.S.A.">
        <title>Insights into evolution of multicellular fungi from the assembled chromosomes of the mushroom Coprinopsis cinerea (Coprinus cinereus).</title>
        <authorList>
            <person name="Stajich J.E."/>
            <person name="Wilke S.K."/>
            <person name="Ahren D."/>
            <person name="Au C.H."/>
            <person name="Birren B.W."/>
            <person name="Borodovsky M."/>
            <person name="Burns C."/>
            <person name="Canback B."/>
            <person name="Casselton L.A."/>
            <person name="Cheng C.K."/>
            <person name="Deng J."/>
            <person name="Dietrich F.S."/>
            <person name="Fargo D.C."/>
            <person name="Farman M.L."/>
            <person name="Gathman A.C."/>
            <person name="Goldberg J."/>
            <person name="Guigo R."/>
            <person name="Hoegger P.J."/>
            <person name="Hooker J.B."/>
            <person name="Huggins A."/>
            <person name="James T.Y."/>
            <person name="Kamada T."/>
            <person name="Kilaru S."/>
            <person name="Kodira C."/>
            <person name="Kues U."/>
            <person name="Kupfer D."/>
            <person name="Kwan H.S."/>
            <person name="Lomsadze A."/>
            <person name="Li W."/>
            <person name="Lilly W.W."/>
            <person name="Ma L.J."/>
            <person name="Mackey A.J."/>
            <person name="Manning G."/>
            <person name="Martin F."/>
            <person name="Muraguchi H."/>
            <person name="Natvig D.O."/>
            <person name="Palmerini H."/>
            <person name="Ramesh M.A."/>
            <person name="Rehmeyer C.J."/>
            <person name="Roe B.A."/>
            <person name="Shenoy N."/>
            <person name="Stanke M."/>
            <person name="Ter-Hovhannisyan V."/>
            <person name="Tunlid A."/>
            <person name="Velagapudi R."/>
            <person name="Vision T.J."/>
            <person name="Zeng Q."/>
            <person name="Zolan M.E."/>
            <person name="Pukkila P.J."/>
        </authorList>
    </citation>
    <scope>NUCLEOTIDE SEQUENCE [LARGE SCALE GENOMIC DNA]</scope>
    <source>
        <strain evidence="2">Okayama-7 / 130 / ATCC MYA-4618 / FGSC 9003</strain>
    </source>
</reference>
<dbReference type="InParanoid" id="D6RK77"/>
<dbReference type="GeneID" id="6007730"/>
<comment type="caution">
    <text evidence="1">The sequence shown here is derived from an EMBL/GenBank/DDBJ whole genome shotgun (WGS) entry which is preliminary data.</text>
</comment>
<gene>
    <name evidence="1" type="ORF">CC1G_13749</name>
</gene>
<evidence type="ECO:0000313" key="1">
    <source>
        <dbReference type="EMBL" id="EFI28723.1"/>
    </source>
</evidence>
<accession>D6RK77</accession>
<dbReference type="RefSeq" id="XP_002912217.1">
    <property type="nucleotide sequence ID" value="XM_002912171.1"/>
</dbReference>
<dbReference type="Proteomes" id="UP000001861">
    <property type="component" value="Unassembled WGS sequence"/>
</dbReference>